<dbReference type="EMBL" id="BARV01024224">
    <property type="protein sequence ID" value="GAI45279.1"/>
    <property type="molecule type" value="Genomic_DNA"/>
</dbReference>
<name>X1QPR5_9ZZZZ</name>
<proteinExistence type="predicted"/>
<organism evidence="1">
    <name type="scientific">marine sediment metagenome</name>
    <dbReference type="NCBI Taxonomy" id="412755"/>
    <lineage>
        <taxon>unclassified sequences</taxon>
        <taxon>metagenomes</taxon>
        <taxon>ecological metagenomes</taxon>
    </lineage>
</organism>
<comment type="caution">
    <text evidence="1">The sequence shown here is derived from an EMBL/GenBank/DDBJ whole genome shotgun (WGS) entry which is preliminary data.</text>
</comment>
<sequence length="105" mass="11733">MFEPEASYGYSPEEIPAMVAQTVQAWAVEDPEGFLDDLISRGRTEDTEALLRLLAPEATEEDIEELFAPPVPFEIPPQGYQFVQEVTVPVREVEGVTVTARPRKV</sequence>
<feature type="non-terminal residue" evidence="1">
    <location>
        <position position="105"/>
    </location>
</feature>
<gene>
    <name evidence="1" type="ORF">S06H3_39575</name>
</gene>
<reference evidence="1" key="1">
    <citation type="journal article" date="2014" name="Front. Microbiol.">
        <title>High frequency of phylogenetically diverse reductive dehalogenase-homologous genes in deep subseafloor sedimentary metagenomes.</title>
        <authorList>
            <person name="Kawai M."/>
            <person name="Futagami T."/>
            <person name="Toyoda A."/>
            <person name="Takaki Y."/>
            <person name="Nishi S."/>
            <person name="Hori S."/>
            <person name="Arai W."/>
            <person name="Tsubouchi T."/>
            <person name="Morono Y."/>
            <person name="Uchiyama I."/>
            <person name="Ito T."/>
            <person name="Fujiyama A."/>
            <person name="Inagaki F."/>
            <person name="Takami H."/>
        </authorList>
    </citation>
    <scope>NUCLEOTIDE SEQUENCE</scope>
    <source>
        <strain evidence="1">Expedition CK06-06</strain>
    </source>
</reference>
<protein>
    <submittedName>
        <fullName evidence="1">Uncharacterized protein</fullName>
    </submittedName>
</protein>
<accession>X1QPR5</accession>
<evidence type="ECO:0000313" key="1">
    <source>
        <dbReference type="EMBL" id="GAI45279.1"/>
    </source>
</evidence>
<dbReference type="AlphaFoldDB" id="X1QPR5"/>